<dbReference type="GO" id="GO:0030011">
    <property type="term" value="P:maintenance of cell polarity"/>
    <property type="evidence" value="ECO:0007669"/>
    <property type="project" value="EnsemblFungi"/>
</dbReference>
<dbReference type="OrthoDB" id="1854502at2759"/>
<dbReference type="GO" id="GO:0032541">
    <property type="term" value="C:cortical endoplasmic reticulum"/>
    <property type="evidence" value="ECO:0007669"/>
    <property type="project" value="EnsemblFungi"/>
</dbReference>
<dbReference type="FunFam" id="2.40.160.120:FF:000001">
    <property type="entry name" value="Oxysterol-binding protein"/>
    <property type="match status" value="1"/>
</dbReference>
<evidence type="ECO:0000256" key="6">
    <source>
        <dbReference type="PROSITE-ProRule" id="PRU00023"/>
    </source>
</evidence>
<dbReference type="Gene3D" id="1.25.40.20">
    <property type="entry name" value="Ankyrin repeat-containing domain"/>
    <property type="match status" value="2"/>
</dbReference>
<dbReference type="AlphaFoldDB" id="A0A0W0CJU2"/>
<evidence type="ECO:0000256" key="1">
    <source>
        <dbReference type="ARBA" id="ARBA00008842"/>
    </source>
</evidence>
<feature type="repeat" description="ANK" evidence="6">
    <location>
        <begin position="209"/>
        <end position="241"/>
    </location>
</feature>
<dbReference type="CDD" id="cd13292">
    <property type="entry name" value="PH_Osh1p_Osh2p_yeast"/>
    <property type="match status" value="1"/>
</dbReference>
<feature type="compositionally biased region" description="Polar residues" evidence="9">
    <location>
        <begin position="426"/>
        <end position="440"/>
    </location>
</feature>
<dbReference type="InterPro" id="IPR011993">
    <property type="entry name" value="PH-like_dom_sf"/>
</dbReference>
<comment type="similarity">
    <text evidence="1 7">Belongs to the OSBP family.</text>
</comment>
<dbReference type="InterPro" id="IPR002110">
    <property type="entry name" value="Ankyrin_rpt"/>
</dbReference>
<evidence type="ECO:0000313" key="11">
    <source>
        <dbReference type="EMBL" id="KTA96574.1"/>
    </source>
</evidence>
<evidence type="ECO:0000256" key="8">
    <source>
        <dbReference type="SAM" id="Coils"/>
    </source>
</evidence>
<dbReference type="VEuPathDB" id="FungiDB:B1J91_K01749g"/>
<dbReference type="PROSITE" id="PS50003">
    <property type="entry name" value="PH_DOMAIN"/>
    <property type="match status" value="1"/>
</dbReference>
<keyword evidence="5" id="KW-0446">Lipid-binding</keyword>
<evidence type="ECO:0000256" key="2">
    <source>
        <dbReference type="ARBA" id="ARBA00022448"/>
    </source>
</evidence>
<dbReference type="Pfam" id="PF00169">
    <property type="entry name" value="PH"/>
    <property type="match status" value="1"/>
</dbReference>
<gene>
    <name evidence="11" type="ORF">AO440_003326</name>
</gene>
<keyword evidence="8" id="KW-0175">Coiled coil</keyword>
<dbReference type="InterPro" id="IPR018494">
    <property type="entry name" value="Oxysterol-bd_CS"/>
</dbReference>
<feature type="coiled-coil region" evidence="8">
    <location>
        <begin position="630"/>
        <end position="675"/>
    </location>
</feature>
<evidence type="ECO:0000256" key="9">
    <source>
        <dbReference type="SAM" id="MobiDB-lite"/>
    </source>
</evidence>
<dbReference type="InterPro" id="IPR001849">
    <property type="entry name" value="PH_domain"/>
</dbReference>
<dbReference type="EMBL" id="LLZZ01000172">
    <property type="protein sequence ID" value="KTA96574.1"/>
    <property type="molecule type" value="Genomic_DNA"/>
</dbReference>
<dbReference type="SUPFAM" id="SSF144000">
    <property type="entry name" value="Oxysterol-binding protein-like"/>
    <property type="match status" value="1"/>
</dbReference>
<protein>
    <submittedName>
        <fullName evidence="11">Oxysterol-binding protein-like protein 2</fullName>
    </submittedName>
</protein>
<dbReference type="InterPro" id="IPR036770">
    <property type="entry name" value="Ankyrin_rpt-contain_sf"/>
</dbReference>
<dbReference type="PANTHER" id="PTHR10972:SF205">
    <property type="entry name" value="OXYSTEROL-BINDING PROTEIN 1"/>
    <property type="match status" value="1"/>
</dbReference>
<feature type="repeat" description="ANK" evidence="6">
    <location>
        <begin position="109"/>
        <end position="131"/>
    </location>
</feature>
<feature type="compositionally biased region" description="Polar residues" evidence="9">
    <location>
        <begin position="452"/>
        <end position="465"/>
    </location>
</feature>
<evidence type="ECO:0000256" key="5">
    <source>
        <dbReference type="ARBA" id="ARBA00023121"/>
    </source>
</evidence>
<dbReference type="Pfam" id="PF01237">
    <property type="entry name" value="Oxysterol_BP"/>
    <property type="match status" value="1"/>
</dbReference>
<dbReference type="PANTHER" id="PTHR10972">
    <property type="entry name" value="OXYSTEROL-BINDING PROTEIN-RELATED"/>
    <property type="match status" value="1"/>
</dbReference>
<dbReference type="Gene3D" id="2.40.160.120">
    <property type="match status" value="1"/>
</dbReference>
<keyword evidence="6" id="KW-0040">ANK repeat</keyword>
<organism evidence="11 12">
    <name type="scientific">Candida glabrata</name>
    <name type="common">Yeast</name>
    <name type="synonym">Torulopsis glabrata</name>
    <dbReference type="NCBI Taxonomy" id="5478"/>
    <lineage>
        <taxon>Eukaryota</taxon>
        <taxon>Fungi</taxon>
        <taxon>Dikarya</taxon>
        <taxon>Ascomycota</taxon>
        <taxon>Saccharomycotina</taxon>
        <taxon>Saccharomycetes</taxon>
        <taxon>Saccharomycetales</taxon>
        <taxon>Saccharomycetaceae</taxon>
        <taxon>Nakaseomyces</taxon>
    </lineage>
</organism>
<dbReference type="Gene3D" id="3.30.70.3490">
    <property type="match status" value="1"/>
</dbReference>
<dbReference type="PROSITE" id="PS01013">
    <property type="entry name" value="OSBP"/>
    <property type="match status" value="1"/>
</dbReference>
<dbReference type="GO" id="GO:0005935">
    <property type="term" value="C:cellular bud neck"/>
    <property type="evidence" value="ECO:0007669"/>
    <property type="project" value="EnsemblFungi"/>
</dbReference>
<feature type="region of interest" description="Disordered" evidence="9">
    <location>
        <begin position="733"/>
        <end position="807"/>
    </location>
</feature>
<dbReference type="InterPro" id="IPR000648">
    <property type="entry name" value="Oxysterol-bd"/>
</dbReference>
<dbReference type="GO" id="GO:0005829">
    <property type="term" value="C:cytosol"/>
    <property type="evidence" value="ECO:0007669"/>
    <property type="project" value="TreeGrafter"/>
</dbReference>
<dbReference type="GO" id="GO:0034727">
    <property type="term" value="P:piecemeal microautophagy of the nucleus"/>
    <property type="evidence" value="ECO:0007669"/>
    <property type="project" value="EnsemblFungi"/>
</dbReference>
<comment type="caution">
    <text evidence="11">The sequence shown here is derived from an EMBL/GenBank/DDBJ whole genome shotgun (WGS) entry which is preliminary data.</text>
</comment>
<feature type="region of interest" description="Disordered" evidence="9">
    <location>
        <begin position="390"/>
        <end position="465"/>
    </location>
</feature>
<dbReference type="Proteomes" id="UP000054886">
    <property type="component" value="Unassembled WGS sequence"/>
</dbReference>
<sequence length="1249" mass="142505">MATHDVGVTLRKSRVSKPMLKLKLLQAMTGGSFKELHDMLQKEFVPYDDPSVMEVSTLLLHYAVQVAPIALIKEIVRDYVVRDPFHLGLHKTPEGDITVNLNINYRDYNGNTPLHLAASQSRVDVVNFLMELPDINDTIVNNAGQEPIDMCKTLDIVAAMQNKRDEYVSQVAQDLRDAFDRRDFDKLEQIWKIQRNEELLDINGLDPTSGDTVLHEFVKKKDVQMCKWLVDHGADPLRRNAKALLPIDLLGPTSPSKHQGSSSELRNYIETVTRDRNVVNVSETDHQTHAPTYKGQLKKWTNIAKGFQTRWFVLSEDGYLRYYKNRPKEGSSPRDKVHLSKCRLFSNSHEKVKFELLIGDQGRWRLKGTNPAEAKKWIAAIQAGISYANAKHSQKQPSNRSVISGSANEGQSRSAPSLQPAKPNRSRANSSTSQRISQVQKGLKPPVLGISTDHSNYGSNASDAESVVGSLNINTNRLRRDMSPLTPMSNSLNSPILKDESFNSPTLESLLGKDKLNAIDPYAKDSDEDIDEILVKPIDPDEEYLKTQYGPFIENLNVYKKTISMQLASVLEVLDTADISSSDLSTLRGTIQNTVDTFNNLAKLGAERDRKLVQIITKHRDVNNVWIDSVKELELELNKKEDLLEALTKERRHLRKELNQELQETADQDNKMIKRASTVISRFLNVTKSVVEDGNGDEFYDAEELIDEIGSIPDTTPGEMSEAKEMREQIKTMVPEQPAESKVEHEETSEKKEVEQAETKPAPEQKAISKEQEKMEAIKEQTSKPTDEESTLRETATSTASVKGESNEIELQRKLFASSKMKSQTESQKAKEKLLLEEGSFFGYDEGVRKRLKLDEDDRPKISLWGVLKSMVGKDMTKMTLPVAFNEPTSLLQRVAEDLEYSELLDKAVQFEDSTLRLLYVSIFTASAYASTTKRVAKPFNPLLGETFEYARPDKQYRFFAEQVSHHPPISATYTESPRWDFWGESYVDTHFNGRQFNVKHLGLWYINLLPNSTDRKELYTFKKPNNNVIGILVGNPQVDNYGEVVITNHTTGDYCKLYFKARGWRSSSAYEVKGEVFDKDNKKHWVLGGHWHDSIYAKHVNGKDKDEIALDHKKTHTATEPTRDGSKFLVWKVNPRPDAPFHLTPFAITLNAPQKHLIPWLAPTDTRLRPDQRAMEDGQYDLAAEEKHRVEEKQRAARRTREEQNIQYKPLWFTKETHPVTKKPYWKFHGDYWQQRKNHQLKGKADIF</sequence>
<reference evidence="11 12" key="1">
    <citation type="submission" date="2015-10" db="EMBL/GenBank/DDBJ databases">
        <title>Draft genomes sequences of Candida glabrata isolates 1A, 1B, 2A, 2B, 3A and 3B.</title>
        <authorList>
            <person name="Haavelsrud O.E."/>
            <person name="Gaustad P."/>
        </authorList>
    </citation>
    <scope>NUCLEOTIDE SEQUENCE [LARGE SCALE GENOMIC DNA]</scope>
    <source>
        <strain evidence="11">910700640</strain>
    </source>
</reference>
<dbReference type="VEuPathDB" id="FungiDB:GWK60_K01595"/>
<dbReference type="SMART" id="SM00248">
    <property type="entry name" value="ANK"/>
    <property type="match status" value="2"/>
</dbReference>
<dbReference type="PROSITE" id="PS50297">
    <property type="entry name" value="ANK_REP_REGION"/>
    <property type="match status" value="1"/>
</dbReference>
<dbReference type="GO" id="GO:0061709">
    <property type="term" value="P:reticulophagy"/>
    <property type="evidence" value="ECO:0007669"/>
    <property type="project" value="EnsemblFungi"/>
</dbReference>
<dbReference type="VEuPathDB" id="FungiDB:CAGL0K01749g"/>
<dbReference type="PROSITE" id="PS50088">
    <property type="entry name" value="ANK_REPEAT"/>
    <property type="match status" value="2"/>
</dbReference>
<dbReference type="GO" id="GO:0006897">
    <property type="term" value="P:endocytosis"/>
    <property type="evidence" value="ECO:0007669"/>
    <property type="project" value="EnsemblFungi"/>
</dbReference>
<dbReference type="Pfam" id="PF00023">
    <property type="entry name" value="Ank"/>
    <property type="match status" value="2"/>
</dbReference>
<dbReference type="GO" id="GO:0120015">
    <property type="term" value="F:sterol transfer activity"/>
    <property type="evidence" value="ECO:0007669"/>
    <property type="project" value="EnsemblFungi"/>
</dbReference>
<dbReference type="GO" id="GO:0006887">
    <property type="term" value="P:exocytosis"/>
    <property type="evidence" value="ECO:0007669"/>
    <property type="project" value="EnsemblFungi"/>
</dbReference>
<dbReference type="GO" id="GO:0005886">
    <property type="term" value="C:plasma membrane"/>
    <property type="evidence" value="ECO:0007669"/>
    <property type="project" value="EnsemblFungi"/>
</dbReference>
<feature type="domain" description="PH" evidence="10">
    <location>
        <begin position="290"/>
        <end position="386"/>
    </location>
</feature>
<accession>A0A0W0CJU2</accession>
<dbReference type="Gene3D" id="2.30.29.30">
    <property type="entry name" value="Pleckstrin-homology domain (PH domain)/Phosphotyrosine-binding domain (PTB)"/>
    <property type="match status" value="1"/>
</dbReference>
<evidence type="ECO:0000256" key="4">
    <source>
        <dbReference type="ARBA" id="ARBA00023055"/>
    </source>
</evidence>
<dbReference type="GO" id="GO:0035621">
    <property type="term" value="P:ER to Golgi ceramide transport"/>
    <property type="evidence" value="ECO:0007669"/>
    <property type="project" value="EnsemblFungi"/>
</dbReference>
<evidence type="ECO:0000313" key="12">
    <source>
        <dbReference type="Proteomes" id="UP000054886"/>
    </source>
</evidence>
<name>A0A0W0CJU2_CANGB</name>
<dbReference type="GO" id="GO:0032934">
    <property type="term" value="F:sterol binding"/>
    <property type="evidence" value="ECO:0007669"/>
    <property type="project" value="TreeGrafter"/>
</dbReference>
<evidence type="ECO:0000259" key="10">
    <source>
        <dbReference type="PROSITE" id="PS50003"/>
    </source>
</evidence>
<dbReference type="SUPFAM" id="SSF48403">
    <property type="entry name" value="Ankyrin repeat"/>
    <property type="match status" value="1"/>
</dbReference>
<evidence type="ECO:0000256" key="7">
    <source>
        <dbReference type="RuleBase" id="RU003844"/>
    </source>
</evidence>
<dbReference type="InterPro" id="IPR037239">
    <property type="entry name" value="OSBP_sf"/>
</dbReference>
<dbReference type="GO" id="GO:0097038">
    <property type="term" value="C:perinuclear endoplasmic reticulum"/>
    <property type="evidence" value="ECO:0007669"/>
    <property type="project" value="TreeGrafter"/>
</dbReference>
<dbReference type="VEuPathDB" id="FungiDB:GVI51_K01595"/>
<keyword evidence="3" id="KW-0597">Phosphoprotein</keyword>
<keyword evidence="2" id="KW-0813">Transport</keyword>
<keyword evidence="4" id="KW-0445">Lipid transport</keyword>
<proteinExistence type="inferred from homology"/>
<dbReference type="SUPFAM" id="SSF50729">
    <property type="entry name" value="PH domain-like"/>
    <property type="match status" value="1"/>
</dbReference>
<dbReference type="SMART" id="SM00233">
    <property type="entry name" value="PH"/>
    <property type="match status" value="1"/>
</dbReference>
<evidence type="ECO:0000256" key="3">
    <source>
        <dbReference type="ARBA" id="ARBA00022553"/>
    </source>
</evidence>
<feature type="compositionally biased region" description="Polar residues" evidence="9">
    <location>
        <begin position="395"/>
        <end position="417"/>
    </location>
</feature>
<feature type="compositionally biased region" description="Basic and acidic residues" evidence="9">
    <location>
        <begin position="739"/>
        <end position="792"/>
    </location>
</feature>
<dbReference type="GO" id="GO:0005635">
    <property type="term" value="C:nuclear envelope"/>
    <property type="evidence" value="ECO:0007669"/>
    <property type="project" value="EnsemblFungi"/>
</dbReference>